<dbReference type="EMBL" id="MN739491">
    <property type="protein sequence ID" value="QHT08187.1"/>
    <property type="molecule type" value="Genomic_DNA"/>
</dbReference>
<reference evidence="2" key="1">
    <citation type="journal article" date="2020" name="Nature">
        <title>Giant virus diversity and host interactions through global metagenomics.</title>
        <authorList>
            <person name="Schulz F."/>
            <person name="Roux S."/>
            <person name="Paez-Espino D."/>
            <person name="Jungbluth S."/>
            <person name="Walsh D.A."/>
            <person name="Denef V.J."/>
            <person name="McMahon K.D."/>
            <person name="Konstantinidis K.T."/>
            <person name="Eloe-Fadrosh E.A."/>
            <person name="Kyrpides N.C."/>
            <person name="Woyke T."/>
        </authorList>
    </citation>
    <scope>NUCLEOTIDE SEQUENCE</scope>
    <source>
        <strain evidence="2">GVMAG-M-3300022752-39</strain>
    </source>
</reference>
<accession>A0A6C0CVC6</accession>
<dbReference type="AlphaFoldDB" id="A0A6C0CVC6"/>
<feature type="compositionally biased region" description="Polar residues" evidence="1">
    <location>
        <begin position="34"/>
        <end position="43"/>
    </location>
</feature>
<protein>
    <submittedName>
        <fullName evidence="2">Uncharacterized protein</fullName>
    </submittedName>
</protein>
<feature type="compositionally biased region" description="Low complexity" evidence="1">
    <location>
        <begin position="1"/>
        <end position="33"/>
    </location>
</feature>
<evidence type="ECO:0000256" key="1">
    <source>
        <dbReference type="SAM" id="MobiDB-lite"/>
    </source>
</evidence>
<proteinExistence type="predicted"/>
<feature type="region of interest" description="Disordered" evidence="1">
    <location>
        <begin position="1"/>
        <end position="43"/>
    </location>
</feature>
<sequence length="297" mass="35297">MYNHNNSNNYNNNRNSYNNNRNSYNKNRNHQNNVQSYKTSPQKTDYNDVIKNLQDYMLSNKLLVHSLKFRSVSGKNKKHQIMTSNETVQEKKEIIMKKEKDKFFYPTQKDQLYWCFFIIKNGFDAYEYPDISSYTNEKKEKIKCVDVLRENKQQLKVKKIKNIKEDVEDELVNRERISMKTFIALCVVSNLNILYIQKRKCFELIFDEESPIHVVHEMSDGKYCYEHGATKEQTDYYRNTFFKWESIEKPLKAVGSYTSDELVVLSEKLGLETMKPGGGDKKKTKNELYEQIVLNIL</sequence>
<evidence type="ECO:0000313" key="2">
    <source>
        <dbReference type="EMBL" id="QHT08187.1"/>
    </source>
</evidence>
<organism evidence="2">
    <name type="scientific">viral metagenome</name>
    <dbReference type="NCBI Taxonomy" id="1070528"/>
    <lineage>
        <taxon>unclassified sequences</taxon>
        <taxon>metagenomes</taxon>
        <taxon>organismal metagenomes</taxon>
    </lineage>
</organism>
<name>A0A6C0CVC6_9ZZZZ</name>